<evidence type="ECO:0000313" key="6">
    <source>
        <dbReference type="EMBL" id="KAJ8443534.1"/>
    </source>
</evidence>
<keyword evidence="7" id="KW-1185">Reference proteome</keyword>
<dbReference type="SUPFAM" id="SSF50447">
    <property type="entry name" value="Translation proteins"/>
    <property type="match status" value="1"/>
</dbReference>
<dbReference type="Pfam" id="PF03144">
    <property type="entry name" value="GTP_EFTU_D2"/>
    <property type="match status" value="1"/>
</dbReference>
<evidence type="ECO:0000259" key="4">
    <source>
        <dbReference type="Pfam" id="PF00679"/>
    </source>
</evidence>
<dbReference type="Gene3D" id="3.30.70.870">
    <property type="entry name" value="Elongation Factor G (Translational Gtpase), domain 3"/>
    <property type="match status" value="1"/>
</dbReference>
<dbReference type="GO" id="GO:0005525">
    <property type="term" value="F:GTP binding"/>
    <property type="evidence" value="ECO:0007669"/>
    <property type="project" value="UniProtKB-KW"/>
</dbReference>
<evidence type="ECO:0000256" key="2">
    <source>
        <dbReference type="ARBA" id="ARBA00022801"/>
    </source>
</evidence>
<keyword evidence="1" id="KW-0547">Nucleotide-binding</keyword>
<dbReference type="GO" id="GO:0045727">
    <property type="term" value="P:positive regulation of translation"/>
    <property type="evidence" value="ECO:0007669"/>
    <property type="project" value="TreeGrafter"/>
</dbReference>
<dbReference type="SUPFAM" id="SSF54980">
    <property type="entry name" value="EF-G C-terminal domain-like"/>
    <property type="match status" value="2"/>
</dbReference>
<dbReference type="InterPro" id="IPR000640">
    <property type="entry name" value="EFG_V-like"/>
</dbReference>
<keyword evidence="2" id="KW-0378">Hydrolase</keyword>
<dbReference type="InterPro" id="IPR009000">
    <property type="entry name" value="Transl_B-barrel_sf"/>
</dbReference>
<proteinExistence type="predicted"/>
<evidence type="ECO:0008006" key="8">
    <source>
        <dbReference type="Google" id="ProtNLM"/>
    </source>
</evidence>
<dbReference type="Gene3D" id="2.40.30.10">
    <property type="entry name" value="Translation factors"/>
    <property type="match status" value="1"/>
</dbReference>
<comment type="caution">
    <text evidence="6">The sequence shown here is derived from an EMBL/GenBank/DDBJ whole genome shotgun (WGS) entry which is preliminary data.</text>
</comment>
<dbReference type="PANTHER" id="PTHR43512:SF4">
    <property type="entry name" value="TRANSLATION FACTOR GUF1 HOMOLOG, CHLOROPLASTIC"/>
    <property type="match status" value="1"/>
</dbReference>
<dbReference type="FunFam" id="3.30.70.870:FF:000004">
    <property type="entry name" value="Translation factor GUF1, mitochondrial"/>
    <property type="match status" value="1"/>
</dbReference>
<feature type="domain" description="Translation elongation factor EFTu-like" evidence="5">
    <location>
        <begin position="58"/>
        <end position="109"/>
    </location>
</feature>
<dbReference type="CDD" id="cd03699">
    <property type="entry name" value="EF4_II"/>
    <property type="match status" value="1"/>
</dbReference>
<evidence type="ECO:0000256" key="3">
    <source>
        <dbReference type="ARBA" id="ARBA00023134"/>
    </source>
</evidence>
<protein>
    <recommendedName>
        <fullName evidence="8">Elongation factor 4</fullName>
    </recommendedName>
</protein>
<organism evidence="6 7">
    <name type="scientific">Carnegiea gigantea</name>
    <dbReference type="NCBI Taxonomy" id="171969"/>
    <lineage>
        <taxon>Eukaryota</taxon>
        <taxon>Viridiplantae</taxon>
        <taxon>Streptophyta</taxon>
        <taxon>Embryophyta</taxon>
        <taxon>Tracheophyta</taxon>
        <taxon>Spermatophyta</taxon>
        <taxon>Magnoliopsida</taxon>
        <taxon>eudicotyledons</taxon>
        <taxon>Gunneridae</taxon>
        <taxon>Pentapetalae</taxon>
        <taxon>Caryophyllales</taxon>
        <taxon>Cactineae</taxon>
        <taxon>Cactaceae</taxon>
        <taxon>Cactoideae</taxon>
        <taxon>Echinocereeae</taxon>
        <taxon>Carnegiea</taxon>
    </lineage>
</organism>
<dbReference type="EMBL" id="JAKOGI010000117">
    <property type="protein sequence ID" value="KAJ8443534.1"/>
    <property type="molecule type" value="Genomic_DNA"/>
</dbReference>
<dbReference type="OrthoDB" id="1074at2759"/>
<gene>
    <name evidence="6" type="ORF">Cgig2_017017</name>
</gene>
<accession>A0A9Q1QIY8</accession>
<dbReference type="InterPro" id="IPR035647">
    <property type="entry name" value="EFG_III/V"/>
</dbReference>
<dbReference type="PANTHER" id="PTHR43512">
    <property type="entry name" value="TRANSLATION FACTOR GUF1-RELATED"/>
    <property type="match status" value="1"/>
</dbReference>
<dbReference type="InterPro" id="IPR006297">
    <property type="entry name" value="EF-4"/>
</dbReference>
<name>A0A9Q1QIY8_9CARY</name>
<keyword evidence="3" id="KW-0342">GTP-binding</keyword>
<feature type="domain" description="Elongation factor EFG" evidence="4">
    <location>
        <begin position="266"/>
        <end position="309"/>
    </location>
</feature>
<dbReference type="InterPro" id="IPR004161">
    <property type="entry name" value="EFTu-like_2"/>
</dbReference>
<sequence>MLISIECIEIAIRCSAKEGIGITEILDAIVERIPLPRDTASQPLRARIFDSYHDPFRGAIAYFRVGDGTLKKGDIIYFMTSGKDYFADEIGVLSPNQMQVDELYAGENVDNKNAGSIGSRTIQATSASIRSVADARVGDTITSYNRKADEPLPGYQEATPMVFCGLFPVDAEQFPELRDALEKLQLNGAALKFEPETSSAVGFGFRCGFLGGLHMEIIQERLEREYNLTLITKVPSVVYQVNCSDGEVVQCSNPSLLPEPVKRKSIEEPYVKIEMLTPKDYIGPLMELARDRRAEFKEMKYITEDRVSII</sequence>
<dbReference type="GO" id="GO:0043022">
    <property type="term" value="F:ribosome binding"/>
    <property type="evidence" value="ECO:0007669"/>
    <property type="project" value="TreeGrafter"/>
</dbReference>
<dbReference type="Pfam" id="PF00679">
    <property type="entry name" value="EFG_C"/>
    <property type="match status" value="1"/>
</dbReference>
<evidence type="ECO:0000256" key="1">
    <source>
        <dbReference type="ARBA" id="ARBA00022741"/>
    </source>
</evidence>
<evidence type="ECO:0000259" key="5">
    <source>
        <dbReference type="Pfam" id="PF03144"/>
    </source>
</evidence>
<dbReference type="Proteomes" id="UP001153076">
    <property type="component" value="Unassembled WGS sequence"/>
</dbReference>
<dbReference type="AlphaFoldDB" id="A0A9Q1QIY8"/>
<dbReference type="CDD" id="cd16260">
    <property type="entry name" value="EF4_III"/>
    <property type="match status" value="1"/>
</dbReference>
<dbReference type="Gene3D" id="3.30.70.240">
    <property type="match status" value="1"/>
</dbReference>
<reference evidence="6" key="1">
    <citation type="submission" date="2022-04" db="EMBL/GenBank/DDBJ databases">
        <title>Carnegiea gigantea Genome sequencing and assembly v2.</title>
        <authorList>
            <person name="Copetti D."/>
            <person name="Sanderson M.J."/>
            <person name="Burquez A."/>
            <person name="Wojciechowski M.F."/>
        </authorList>
    </citation>
    <scope>NUCLEOTIDE SEQUENCE</scope>
    <source>
        <strain evidence="6">SGP5-SGP5p</strain>
        <tissue evidence="6">Aerial part</tissue>
    </source>
</reference>
<dbReference type="GO" id="GO:0016787">
    <property type="term" value="F:hydrolase activity"/>
    <property type="evidence" value="ECO:0007669"/>
    <property type="project" value="UniProtKB-KW"/>
</dbReference>
<evidence type="ECO:0000313" key="7">
    <source>
        <dbReference type="Proteomes" id="UP001153076"/>
    </source>
</evidence>